<sequence>MNSQTQQRIMTATSIGGLRNAAMATTLDSQDQAQRTTNDLLRDVLERLANIEKDLKALRRLQSPVSAPPTSTAQTHSASAPVAPPPVPGYIQNRVYPTITPYGVDISY</sequence>
<feature type="compositionally biased region" description="Polar residues" evidence="1">
    <location>
        <begin position="63"/>
        <end position="76"/>
    </location>
</feature>
<organism evidence="3">
    <name type="scientific">Blatta orientalis aliusvirus 1</name>
    <dbReference type="NCBI Taxonomy" id="3133477"/>
    <lineage>
        <taxon>Viruses</taxon>
        <taxon>Riboviria</taxon>
        <taxon>Orthornavirae</taxon>
        <taxon>Negarnaviricota</taxon>
        <taxon>Haploviricotina</taxon>
        <taxon>Monjiviricetes</taxon>
        <taxon>Jingchuvirales</taxon>
        <taxon>Aliusviridae</taxon>
    </lineage>
</organism>
<accession>A0AAT9JG55</accession>
<evidence type="ECO:0000313" key="2">
    <source>
        <dbReference type="EMBL" id="DBA56541.1"/>
    </source>
</evidence>
<feature type="region of interest" description="Disordered" evidence="1">
    <location>
        <begin position="62"/>
        <end position="89"/>
    </location>
</feature>
<name>A0AAT9JG55_9VIRU</name>
<reference evidence="3" key="1">
    <citation type="journal article" date="2024" name="Microb. Genom.">
        <title>The hidden RNA viruses in Blattodea (cockroach and termite).</title>
        <authorList>
            <person name="Fan J."/>
            <person name="Jiang S."/>
            <person name="Li W."/>
            <person name="Li J."/>
            <person name="Pang R."/>
            <person name="Wu H."/>
        </authorList>
    </citation>
    <scope>NUCLEOTIDE SEQUENCE</scope>
    <source>
        <strain evidence="2">DE2016-1</strain>
        <strain evidence="3">DE2016-2</strain>
    </source>
</reference>
<proteinExistence type="predicted"/>
<protein>
    <submittedName>
        <fullName evidence="3">Uncharacterized protein</fullName>
    </submittedName>
</protein>
<evidence type="ECO:0000313" key="3">
    <source>
        <dbReference type="EMBL" id="DBA56546.1"/>
    </source>
</evidence>
<dbReference type="EMBL" id="BK067093">
    <property type="protein sequence ID" value="DBA56541.1"/>
    <property type="molecule type" value="Viral_cRNA"/>
</dbReference>
<dbReference type="EMBL" id="BK067094">
    <property type="protein sequence ID" value="DBA56546.1"/>
    <property type="molecule type" value="Viral_cRNA"/>
</dbReference>
<evidence type="ECO:0000256" key="1">
    <source>
        <dbReference type="SAM" id="MobiDB-lite"/>
    </source>
</evidence>